<evidence type="ECO:0000256" key="6">
    <source>
        <dbReference type="ARBA" id="ARBA00023157"/>
    </source>
</evidence>
<name>A0A0D8X6J4_DICVI</name>
<dbReference type="CDD" id="cd07061">
    <property type="entry name" value="HP_HAP_like"/>
    <property type="match status" value="1"/>
</dbReference>
<dbReference type="STRING" id="29172.A0A0D8X6J4"/>
<proteinExistence type="inferred from homology"/>
<dbReference type="PANTHER" id="PTHR11567:SF211">
    <property type="entry name" value="PROSTATIC ACID PHOSPHATASE"/>
    <property type="match status" value="1"/>
</dbReference>
<evidence type="ECO:0000256" key="3">
    <source>
        <dbReference type="ARBA" id="ARBA00012646"/>
    </source>
</evidence>
<dbReference type="OrthoDB" id="258392at2759"/>
<keyword evidence="7" id="KW-0325">Glycoprotein</keyword>
<dbReference type="Proteomes" id="UP000053766">
    <property type="component" value="Unassembled WGS sequence"/>
</dbReference>
<keyword evidence="9" id="KW-1185">Reference proteome</keyword>
<comment type="catalytic activity">
    <reaction evidence="1">
        <text>a phosphate monoester + H2O = an alcohol + phosphate</text>
        <dbReference type="Rhea" id="RHEA:15017"/>
        <dbReference type="ChEBI" id="CHEBI:15377"/>
        <dbReference type="ChEBI" id="CHEBI:30879"/>
        <dbReference type="ChEBI" id="CHEBI:43474"/>
        <dbReference type="ChEBI" id="CHEBI:67140"/>
        <dbReference type="EC" id="3.1.3.2"/>
    </reaction>
</comment>
<accession>A0A0D8X6J4</accession>
<dbReference type="Gene3D" id="3.40.50.1240">
    <property type="entry name" value="Phosphoglycerate mutase-like"/>
    <property type="match status" value="1"/>
</dbReference>
<reference evidence="8 9" key="1">
    <citation type="submission" date="2013-11" db="EMBL/GenBank/DDBJ databases">
        <title>Draft genome of the bovine lungworm Dictyocaulus viviparus.</title>
        <authorList>
            <person name="Mitreva M."/>
        </authorList>
    </citation>
    <scope>NUCLEOTIDE SEQUENCE [LARGE SCALE GENOMIC DNA]</scope>
    <source>
        <strain evidence="8 9">HannoverDv2000</strain>
    </source>
</reference>
<evidence type="ECO:0000256" key="5">
    <source>
        <dbReference type="ARBA" id="ARBA00022801"/>
    </source>
</evidence>
<evidence type="ECO:0000256" key="4">
    <source>
        <dbReference type="ARBA" id="ARBA00022729"/>
    </source>
</evidence>
<evidence type="ECO:0000256" key="7">
    <source>
        <dbReference type="ARBA" id="ARBA00023180"/>
    </source>
</evidence>
<dbReference type="InterPro" id="IPR029033">
    <property type="entry name" value="His_PPase_superfam"/>
</dbReference>
<dbReference type="AlphaFoldDB" id="A0A0D8X6J4"/>
<keyword evidence="5" id="KW-0378">Hydrolase</keyword>
<gene>
    <name evidence="8" type="ORF">DICVIV_13933</name>
</gene>
<dbReference type="GO" id="GO:0003993">
    <property type="term" value="F:acid phosphatase activity"/>
    <property type="evidence" value="ECO:0007669"/>
    <property type="project" value="UniProtKB-EC"/>
</dbReference>
<comment type="similarity">
    <text evidence="2">Belongs to the histidine acid phosphatase family.</text>
</comment>
<reference evidence="9" key="2">
    <citation type="journal article" date="2016" name="Sci. Rep.">
        <title>Dictyocaulus viviparus genome, variome and transcriptome elucidate lungworm biology and support future intervention.</title>
        <authorList>
            <person name="McNulty S.N."/>
            <person name="Strube C."/>
            <person name="Rosa B.A."/>
            <person name="Martin J.C."/>
            <person name="Tyagi R."/>
            <person name="Choi Y.J."/>
            <person name="Wang Q."/>
            <person name="Hallsworth Pepin K."/>
            <person name="Zhang X."/>
            <person name="Ozersky P."/>
            <person name="Wilson R.K."/>
            <person name="Sternberg P.W."/>
            <person name="Gasser R.B."/>
            <person name="Mitreva M."/>
        </authorList>
    </citation>
    <scope>NUCLEOTIDE SEQUENCE [LARGE SCALE GENOMIC DNA]</scope>
    <source>
        <strain evidence="9">HannoverDv2000</strain>
    </source>
</reference>
<evidence type="ECO:0000256" key="2">
    <source>
        <dbReference type="ARBA" id="ARBA00005375"/>
    </source>
</evidence>
<dbReference type="PANTHER" id="PTHR11567">
    <property type="entry name" value="ACID PHOSPHATASE-RELATED"/>
    <property type="match status" value="1"/>
</dbReference>
<sequence>MDELGMYFRLTYGYFVPPYYDENQVHIRSSDVDRALTSAQAFLFGFYPAQGSFEWQKGNSWHPVPIHSATPGEPDLLLKPSSTLCKKVEMLVKEEYRQQANYYDIKYADFFDSVGVQSGISNFSYVNMDNMYYIQAERLVNRCQNYLGEHRAAEAVVGLQLAAPQTYKAIHHSAFGA</sequence>
<protein>
    <recommendedName>
        <fullName evidence="3">acid phosphatase</fullName>
        <ecNumber evidence="3">3.1.3.2</ecNumber>
    </recommendedName>
</protein>
<evidence type="ECO:0000256" key="1">
    <source>
        <dbReference type="ARBA" id="ARBA00000032"/>
    </source>
</evidence>
<evidence type="ECO:0000313" key="8">
    <source>
        <dbReference type="EMBL" id="KJH40138.1"/>
    </source>
</evidence>
<dbReference type="InterPro" id="IPR000560">
    <property type="entry name" value="His_Pase_clade-2"/>
</dbReference>
<organism evidence="8 9">
    <name type="scientific">Dictyocaulus viviparus</name>
    <name type="common">Bovine lungworm</name>
    <dbReference type="NCBI Taxonomy" id="29172"/>
    <lineage>
        <taxon>Eukaryota</taxon>
        <taxon>Metazoa</taxon>
        <taxon>Ecdysozoa</taxon>
        <taxon>Nematoda</taxon>
        <taxon>Chromadorea</taxon>
        <taxon>Rhabditida</taxon>
        <taxon>Rhabditina</taxon>
        <taxon>Rhabditomorpha</taxon>
        <taxon>Strongyloidea</taxon>
        <taxon>Metastrongylidae</taxon>
        <taxon>Dictyocaulus</taxon>
    </lineage>
</organism>
<dbReference type="InterPro" id="IPR050645">
    <property type="entry name" value="Histidine_acid_phosphatase"/>
</dbReference>
<dbReference type="Pfam" id="PF00328">
    <property type="entry name" value="His_Phos_2"/>
    <property type="match status" value="1"/>
</dbReference>
<dbReference type="SUPFAM" id="SSF53254">
    <property type="entry name" value="Phosphoglycerate mutase-like"/>
    <property type="match status" value="1"/>
</dbReference>
<evidence type="ECO:0000313" key="9">
    <source>
        <dbReference type="Proteomes" id="UP000053766"/>
    </source>
</evidence>
<keyword evidence="6" id="KW-1015">Disulfide bond</keyword>
<dbReference type="EC" id="3.1.3.2" evidence="3"/>
<keyword evidence="4" id="KW-0732">Signal</keyword>
<dbReference type="EMBL" id="KN717739">
    <property type="protein sequence ID" value="KJH40138.1"/>
    <property type="molecule type" value="Genomic_DNA"/>
</dbReference>